<dbReference type="SUPFAM" id="SSF75169">
    <property type="entry name" value="DsrEFH-like"/>
    <property type="match status" value="1"/>
</dbReference>
<dbReference type="PANTHER" id="PTHR37691:SF1">
    <property type="entry name" value="BLR3518 PROTEIN"/>
    <property type="match status" value="1"/>
</dbReference>
<evidence type="ECO:0000256" key="1">
    <source>
        <dbReference type="SAM" id="SignalP"/>
    </source>
</evidence>
<protein>
    <recommendedName>
        <fullName evidence="4">DsrE/DsrF-like family protein</fullName>
    </recommendedName>
</protein>
<organism evidence="2 3">
    <name type="scientific">Litorivicinus lipolyticus</name>
    <dbReference type="NCBI Taxonomy" id="418701"/>
    <lineage>
        <taxon>Bacteria</taxon>
        <taxon>Pseudomonadati</taxon>
        <taxon>Pseudomonadota</taxon>
        <taxon>Gammaproteobacteria</taxon>
        <taxon>Oceanospirillales</taxon>
        <taxon>Litorivicinaceae</taxon>
        <taxon>Litorivicinus</taxon>
    </lineage>
</organism>
<dbReference type="KEGG" id="llp:GH975_09645"/>
<evidence type="ECO:0000313" key="3">
    <source>
        <dbReference type="Proteomes" id="UP000388235"/>
    </source>
</evidence>
<keyword evidence="3" id="KW-1185">Reference proteome</keyword>
<dbReference type="Proteomes" id="UP000388235">
    <property type="component" value="Chromosome"/>
</dbReference>
<dbReference type="OrthoDB" id="6368782at2"/>
<feature type="signal peptide" evidence="1">
    <location>
        <begin position="1"/>
        <end position="18"/>
    </location>
</feature>
<gene>
    <name evidence="2" type="ORF">GH975_09645</name>
</gene>
<dbReference type="InterPro" id="IPR003787">
    <property type="entry name" value="Sulphur_relay_DsrE/F-like"/>
</dbReference>
<dbReference type="PANTHER" id="PTHR37691">
    <property type="entry name" value="BLR3518 PROTEIN"/>
    <property type="match status" value="1"/>
</dbReference>
<dbReference type="InterPro" id="IPR027396">
    <property type="entry name" value="DsrEFH-like"/>
</dbReference>
<proteinExistence type="predicted"/>
<reference evidence="2 3" key="1">
    <citation type="submission" date="2019-11" db="EMBL/GenBank/DDBJ databases">
        <authorList>
            <person name="Khan S.A."/>
            <person name="Jeon C.O."/>
            <person name="Chun B.H."/>
        </authorList>
    </citation>
    <scope>NUCLEOTIDE SEQUENCE [LARGE SCALE GENOMIC DNA]</scope>
    <source>
        <strain evidence="2 3">IMCC 1097</strain>
    </source>
</reference>
<name>A0A5Q2QFP9_9GAMM</name>
<keyword evidence="1" id="KW-0732">Signal</keyword>
<evidence type="ECO:0000313" key="2">
    <source>
        <dbReference type="EMBL" id="QGG80817.1"/>
    </source>
</evidence>
<sequence>MLRTLTLAAVLLAPLAMADTLKAVFQVNSNDPKTMNIALNNINNTYQYFQAQGQDIDIELVAYGPGLHMFRKDTSPVSGRLEAMAMEIEGIQFSACNNTMKGMTKKEGKAPELIDETTVVPSGVVRLIELQNQGYAYIKP</sequence>
<feature type="chain" id="PRO_5024379024" description="DsrE/DsrF-like family protein" evidence="1">
    <location>
        <begin position="19"/>
        <end position="140"/>
    </location>
</feature>
<dbReference type="RefSeq" id="WP_153714321.1">
    <property type="nucleotide sequence ID" value="NZ_CP045871.1"/>
</dbReference>
<dbReference type="Gene3D" id="3.40.1260.10">
    <property type="entry name" value="DsrEFH-like"/>
    <property type="match status" value="1"/>
</dbReference>
<dbReference type="Pfam" id="PF02635">
    <property type="entry name" value="DsrE"/>
    <property type="match status" value="1"/>
</dbReference>
<dbReference type="EMBL" id="CP045871">
    <property type="protein sequence ID" value="QGG80817.1"/>
    <property type="molecule type" value="Genomic_DNA"/>
</dbReference>
<evidence type="ECO:0008006" key="4">
    <source>
        <dbReference type="Google" id="ProtNLM"/>
    </source>
</evidence>
<dbReference type="AlphaFoldDB" id="A0A5Q2QFP9"/>
<accession>A0A5Q2QFP9</accession>